<evidence type="ECO:0000313" key="3">
    <source>
        <dbReference type="Proteomes" id="UP000254428"/>
    </source>
</evidence>
<reference evidence="2 3" key="1">
    <citation type="submission" date="2018-06" db="EMBL/GenBank/DDBJ databases">
        <authorList>
            <consortium name="Pathogen Informatics"/>
            <person name="Doyle S."/>
        </authorList>
    </citation>
    <scope>NUCLEOTIDE SEQUENCE [LARGE SCALE GENOMIC DNA]</scope>
    <source>
        <strain evidence="2 3">NCTC11341</strain>
    </source>
</reference>
<dbReference type="InterPro" id="IPR051699">
    <property type="entry name" value="Rpn/YhgA-like_nuclease"/>
</dbReference>
<dbReference type="PANTHER" id="PTHR34611:SF2">
    <property type="entry name" value="INACTIVE RECOMBINATION-PROMOTING NUCLEASE-LIKE PROTEIN RPNE-RELATED"/>
    <property type="match status" value="1"/>
</dbReference>
<name>A0A376P176_ECOLX</name>
<dbReference type="InterPro" id="IPR006842">
    <property type="entry name" value="Transposase_31"/>
</dbReference>
<sequence length="93" mass="10838">MAFRLMRYSMAVMQRHIEHDKRRPLPLVIPMLFYHGSRSPYPLPLTPGPCAGWTNLPPRLPHGNFIAQRSRWWMSLSCQTTRLCSIAESPCWS</sequence>
<dbReference type="PANTHER" id="PTHR34611">
    <property type="match status" value="1"/>
</dbReference>
<feature type="domain" description="Transposase (putative) YhgA-like" evidence="1">
    <location>
        <begin position="1"/>
        <end position="46"/>
    </location>
</feature>
<dbReference type="AlphaFoldDB" id="A0A376P176"/>
<protein>
    <submittedName>
        <fullName evidence="2">Putative transposase YhgA-like protein</fullName>
    </submittedName>
</protein>
<dbReference type="GO" id="GO:0006310">
    <property type="term" value="P:DNA recombination"/>
    <property type="evidence" value="ECO:0007669"/>
    <property type="project" value="TreeGrafter"/>
</dbReference>
<dbReference type="Proteomes" id="UP000254428">
    <property type="component" value="Unassembled WGS sequence"/>
</dbReference>
<dbReference type="GO" id="GO:1990238">
    <property type="term" value="F:double-stranded DNA endonuclease activity"/>
    <property type="evidence" value="ECO:0007669"/>
    <property type="project" value="TreeGrafter"/>
</dbReference>
<proteinExistence type="predicted"/>
<evidence type="ECO:0000313" key="2">
    <source>
        <dbReference type="EMBL" id="STH71624.1"/>
    </source>
</evidence>
<gene>
    <name evidence="2" type="primary">yfcI_2</name>
    <name evidence="2" type="ORF">NCTC11341_03256</name>
</gene>
<evidence type="ECO:0000259" key="1">
    <source>
        <dbReference type="Pfam" id="PF04754"/>
    </source>
</evidence>
<accession>A0A376P176</accession>
<organism evidence="2 3">
    <name type="scientific">Escherichia coli</name>
    <dbReference type="NCBI Taxonomy" id="562"/>
    <lineage>
        <taxon>Bacteria</taxon>
        <taxon>Pseudomonadati</taxon>
        <taxon>Pseudomonadota</taxon>
        <taxon>Gammaproteobacteria</taxon>
        <taxon>Enterobacterales</taxon>
        <taxon>Enterobacteriaceae</taxon>
        <taxon>Escherichia</taxon>
    </lineage>
</organism>
<dbReference type="EMBL" id="UGBT01000002">
    <property type="protein sequence ID" value="STH71624.1"/>
    <property type="molecule type" value="Genomic_DNA"/>
</dbReference>
<dbReference type="Pfam" id="PF04754">
    <property type="entry name" value="Transposase_31"/>
    <property type="match status" value="1"/>
</dbReference>